<dbReference type="CDD" id="cd00057">
    <property type="entry name" value="FA58C"/>
    <property type="match status" value="1"/>
</dbReference>
<evidence type="ECO:0000256" key="1">
    <source>
        <dbReference type="PROSITE-ProRule" id="PRU00076"/>
    </source>
</evidence>
<reference evidence="5 6" key="1">
    <citation type="submission" date="2022-05" db="EMBL/GenBank/DDBJ databases">
        <authorList>
            <consortium name="Genoscope - CEA"/>
            <person name="William W."/>
        </authorList>
    </citation>
    <scope>NUCLEOTIDE SEQUENCE [LARGE SCALE GENOMIC DNA]</scope>
</reference>
<gene>
    <name evidence="5" type="ORF">PMEA_00024488</name>
</gene>
<feature type="domain" description="Apple" evidence="4">
    <location>
        <begin position="9"/>
        <end position="85"/>
    </location>
</feature>
<dbReference type="Gene3D" id="2.10.25.10">
    <property type="entry name" value="Laminin"/>
    <property type="match status" value="1"/>
</dbReference>
<sequence>MGTSASLKCRSVASFSDHALTGYTYKATSGIRFESCAATCDADPHCYSFNYVIRDKTCELSNSSRSADPEYFVRRSGVVYMDKLTEPVEHCKTLPCRNNGTCQKIQRHPGFKCFCQDEYRGEKCEICSPTALGLGDNKLPDQNFNASSSLHPFRPSDARLHAANSSWVSDGVEKDKFLQISFQPHPRLITSVATEGSPGHDWWVVLYNLQYSLDGVTWFYYENENSPGSRKVFNGNQDRNSVVTNQLHSPIRALYLRISPLFWTGKIALRVEIYGCNTYS</sequence>
<dbReference type="PROSITE" id="PS00022">
    <property type="entry name" value="EGF_1"/>
    <property type="match status" value="1"/>
</dbReference>
<dbReference type="PANTHER" id="PTHR24543">
    <property type="entry name" value="MULTICOPPER OXIDASE-RELATED"/>
    <property type="match status" value="1"/>
</dbReference>
<dbReference type="EMBL" id="CALNXJ010000046">
    <property type="protein sequence ID" value="CAH3149766.1"/>
    <property type="molecule type" value="Genomic_DNA"/>
</dbReference>
<dbReference type="SUPFAM" id="SSF57414">
    <property type="entry name" value="Hairpin loop containing domain-like"/>
    <property type="match status" value="1"/>
</dbReference>
<dbReference type="PROSITE" id="PS01286">
    <property type="entry name" value="FA58C_2"/>
    <property type="match status" value="1"/>
</dbReference>
<dbReference type="PROSITE" id="PS50022">
    <property type="entry name" value="FA58C_3"/>
    <property type="match status" value="1"/>
</dbReference>
<dbReference type="SMART" id="SM00181">
    <property type="entry name" value="EGF"/>
    <property type="match status" value="1"/>
</dbReference>
<feature type="disulfide bond" evidence="1">
    <location>
        <begin position="115"/>
        <end position="124"/>
    </location>
</feature>
<dbReference type="InterPro" id="IPR000742">
    <property type="entry name" value="EGF"/>
</dbReference>
<feature type="domain" description="F5/8 type C" evidence="2">
    <location>
        <begin position="127"/>
        <end position="276"/>
    </location>
</feature>
<evidence type="ECO:0000259" key="2">
    <source>
        <dbReference type="PROSITE" id="PS50022"/>
    </source>
</evidence>
<feature type="disulfide bond" evidence="1">
    <location>
        <begin position="96"/>
        <end position="113"/>
    </location>
</feature>
<dbReference type="SMART" id="SM00231">
    <property type="entry name" value="FA58C"/>
    <property type="match status" value="1"/>
</dbReference>
<name>A0AAU9XJW7_9CNID</name>
<dbReference type="Gene3D" id="3.50.4.10">
    <property type="entry name" value="Hepatocyte Growth Factor"/>
    <property type="match status" value="1"/>
</dbReference>
<keyword evidence="6" id="KW-1185">Reference proteome</keyword>
<dbReference type="InterPro" id="IPR000421">
    <property type="entry name" value="FA58C"/>
</dbReference>
<dbReference type="InterPro" id="IPR008979">
    <property type="entry name" value="Galactose-bd-like_sf"/>
</dbReference>
<evidence type="ECO:0000313" key="6">
    <source>
        <dbReference type="Proteomes" id="UP001159428"/>
    </source>
</evidence>
<dbReference type="Pfam" id="PF00754">
    <property type="entry name" value="F5_F8_type_C"/>
    <property type="match status" value="1"/>
</dbReference>
<dbReference type="PROSITE" id="PS50026">
    <property type="entry name" value="EGF_3"/>
    <property type="match status" value="1"/>
</dbReference>
<dbReference type="InterPro" id="IPR003609">
    <property type="entry name" value="Pan_app"/>
</dbReference>
<dbReference type="Gene3D" id="2.60.120.260">
    <property type="entry name" value="Galactose-binding domain-like"/>
    <property type="match status" value="1"/>
</dbReference>
<dbReference type="FunFam" id="2.60.120.260:FF:000016">
    <property type="entry name" value="Contactin-associated protein-like 4 isoform 1"/>
    <property type="match status" value="1"/>
</dbReference>
<dbReference type="AlphaFoldDB" id="A0AAU9XJW7"/>
<comment type="caution">
    <text evidence="1">Lacks conserved residue(s) required for the propagation of feature annotation.</text>
</comment>
<evidence type="ECO:0000313" key="5">
    <source>
        <dbReference type="EMBL" id="CAH3149766.1"/>
    </source>
</evidence>
<proteinExistence type="predicted"/>
<keyword evidence="1" id="KW-0245">EGF-like domain</keyword>
<feature type="domain" description="EGF-like" evidence="3">
    <location>
        <begin position="87"/>
        <end position="125"/>
    </location>
</feature>
<organism evidence="5 6">
    <name type="scientific">Pocillopora meandrina</name>
    <dbReference type="NCBI Taxonomy" id="46732"/>
    <lineage>
        <taxon>Eukaryota</taxon>
        <taxon>Metazoa</taxon>
        <taxon>Cnidaria</taxon>
        <taxon>Anthozoa</taxon>
        <taxon>Hexacorallia</taxon>
        <taxon>Scleractinia</taxon>
        <taxon>Astrocoeniina</taxon>
        <taxon>Pocilloporidae</taxon>
        <taxon>Pocillopora</taxon>
    </lineage>
</organism>
<dbReference type="Proteomes" id="UP001159428">
    <property type="component" value="Unassembled WGS sequence"/>
</dbReference>
<evidence type="ECO:0000259" key="3">
    <source>
        <dbReference type="PROSITE" id="PS50026"/>
    </source>
</evidence>
<protein>
    <submittedName>
        <fullName evidence="5">Uncharacterized protein</fullName>
    </submittedName>
</protein>
<dbReference type="SUPFAM" id="SSF49785">
    <property type="entry name" value="Galactose-binding domain-like"/>
    <property type="match status" value="1"/>
</dbReference>
<keyword evidence="1" id="KW-1015">Disulfide bond</keyword>
<dbReference type="Pfam" id="PF00024">
    <property type="entry name" value="PAN_1"/>
    <property type="match status" value="1"/>
</dbReference>
<comment type="caution">
    <text evidence="5">The sequence shown here is derived from an EMBL/GenBank/DDBJ whole genome shotgun (WGS) entry which is preliminary data.</text>
</comment>
<dbReference type="PROSITE" id="PS50948">
    <property type="entry name" value="PAN"/>
    <property type="match status" value="1"/>
</dbReference>
<dbReference type="SUPFAM" id="SSF57196">
    <property type="entry name" value="EGF/Laminin"/>
    <property type="match status" value="1"/>
</dbReference>
<evidence type="ECO:0000259" key="4">
    <source>
        <dbReference type="PROSITE" id="PS50948"/>
    </source>
</evidence>
<dbReference type="CDD" id="cd00054">
    <property type="entry name" value="EGF_CA"/>
    <property type="match status" value="1"/>
</dbReference>
<accession>A0AAU9XJW7</accession>